<accession>A0A8B6CA24</accession>
<reference evidence="1" key="1">
    <citation type="submission" date="2018-11" db="EMBL/GenBank/DDBJ databases">
        <authorList>
            <person name="Alioto T."/>
            <person name="Alioto T."/>
        </authorList>
    </citation>
    <scope>NUCLEOTIDE SEQUENCE</scope>
</reference>
<organism evidence="1 2">
    <name type="scientific">Mytilus galloprovincialis</name>
    <name type="common">Mediterranean mussel</name>
    <dbReference type="NCBI Taxonomy" id="29158"/>
    <lineage>
        <taxon>Eukaryota</taxon>
        <taxon>Metazoa</taxon>
        <taxon>Spiralia</taxon>
        <taxon>Lophotrochozoa</taxon>
        <taxon>Mollusca</taxon>
        <taxon>Bivalvia</taxon>
        <taxon>Autobranchia</taxon>
        <taxon>Pteriomorphia</taxon>
        <taxon>Mytilida</taxon>
        <taxon>Mytiloidea</taxon>
        <taxon>Mytilidae</taxon>
        <taxon>Mytilinae</taxon>
        <taxon>Mytilus</taxon>
    </lineage>
</organism>
<dbReference type="EMBL" id="UYJE01001438">
    <property type="protein sequence ID" value="VDI02173.1"/>
    <property type="molecule type" value="Genomic_DNA"/>
</dbReference>
<dbReference type="OrthoDB" id="6367890at2759"/>
<protein>
    <submittedName>
        <fullName evidence="1">Uncharacterized protein</fullName>
    </submittedName>
</protein>
<dbReference type="AlphaFoldDB" id="A0A8B6CA24"/>
<evidence type="ECO:0000313" key="2">
    <source>
        <dbReference type="Proteomes" id="UP000596742"/>
    </source>
</evidence>
<gene>
    <name evidence="1" type="ORF">MGAL_10B022180</name>
</gene>
<proteinExistence type="predicted"/>
<sequence>MAAKLLTTEEKNYLRSIYLTFMIGTDAVRIYFDQLHPPTDLVAHLANNKSAFESLKKDGIISKAVWEKLYPKRGECKSLKIKVSQKYNFLKLNYESEINFVSHYTVNW</sequence>
<keyword evidence="2" id="KW-1185">Reference proteome</keyword>
<dbReference type="Proteomes" id="UP000596742">
    <property type="component" value="Unassembled WGS sequence"/>
</dbReference>
<name>A0A8B6CA24_MYTGA</name>
<evidence type="ECO:0000313" key="1">
    <source>
        <dbReference type="EMBL" id="VDI02173.1"/>
    </source>
</evidence>
<comment type="caution">
    <text evidence="1">The sequence shown here is derived from an EMBL/GenBank/DDBJ whole genome shotgun (WGS) entry which is preliminary data.</text>
</comment>